<name>A0A1W1ZEW8_9RHOB</name>
<dbReference type="EMBL" id="FWYD01000001">
    <property type="protein sequence ID" value="SMC46588.1"/>
    <property type="molecule type" value="Genomic_DNA"/>
</dbReference>
<dbReference type="RefSeq" id="WP_084350194.1">
    <property type="nucleotide sequence ID" value="NZ_FWYD01000001.1"/>
</dbReference>
<evidence type="ECO:0000313" key="1">
    <source>
        <dbReference type="EMBL" id="SMC46588.1"/>
    </source>
</evidence>
<dbReference type="AlphaFoldDB" id="A0A1W1ZEW8"/>
<reference evidence="1 2" key="1">
    <citation type="submission" date="2017-04" db="EMBL/GenBank/DDBJ databases">
        <authorList>
            <person name="Afonso C.L."/>
            <person name="Miller P.J."/>
            <person name="Scott M.A."/>
            <person name="Spackman E."/>
            <person name="Goraichik I."/>
            <person name="Dimitrov K.M."/>
            <person name="Suarez D.L."/>
            <person name="Swayne D.E."/>
        </authorList>
    </citation>
    <scope>NUCLEOTIDE SEQUENCE [LARGE SCALE GENOMIC DNA]</scope>
    <source>
        <strain evidence="1 2">CGMCC 1.12644</strain>
    </source>
</reference>
<organism evidence="1 2">
    <name type="scientific">Primorskyibacter flagellatus</name>
    <dbReference type="NCBI Taxonomy" id="1387277"/>
    <lineage>
        <taxon>Bacteria</taxon>
        <taxon>Pseudomonadati</taxon>
        <taxon>Pseudomonadota</taxon>
        <taxon>Alphaproteobacteria</taxon>
        <taxon>Rhodobacterales</taxon>
        <taxon>Roseobacteraceae</taxon>
        <taxon>Primorskyibacter</taxon>
    </lineage>
</organism>
<evidence type="ECO:0008006" key="3">
    <source>
        <dbReference type="Google" id="ProtNLM"/>
    </source>
</evidence>
<sequence length="92" mass="9782">MIQSKAFLVGPLFLLGLSACETVPSDGGASRGDYVSVPESVSSIAASYQDLTTARLRKEDGCYWYTHRGPVETTELPVRTDNGSPICTGPVS</sequence>
<dbReference type="Proteomes" id="UP000192330">
    <property type="component" value="Unassembled WGS sequence"/>
</dbReference>
<evidence type="ECO:0000313" key="2">
    <source>
        <dbReference type="Proteomes" id="UP000192330"/>
    </source>
</evidence>
<protein>
    <recommendedName>
        <fullName evidence="3">Lipoprotein</fullName>
    </recommendedName>
</protein>
<keyword evidence="2" id="KW-1185">Reference proteome</keyword>
<accession>A0A1W1ZEW8</accession>
<gene>
    <name evidence="1" type="ORF">SAMN06295998_101490</name>
</gene>
<dbReference type="OrthoDB" id="7659063at2"/>
<dbReference type="PROSITE" id="PS51257">
    <property type="entry name" value="PROKAR_LIPOPROTEIN"/>
    <property type="match status" value="1"/>
</dbReference>
<proteinExistence type="predicted"/>